<feature type="region of interest" description="Disordered" evidence="11">
    <location>
        <begin position="1"/>
        <end position="84"/>
    </location>
</feature>
<evidence type="ECO:0000256" key="9">
    <source>
        <dbReference type="ARBA" id="ARBA00023242"/>
    </source>
</evidence>
<evidence type="ECO:0000256" key="5">
    <source>
        <dbReference type="ARBA" id="ARBA00022454"/>
    </source>
</evidence>
<dbReference type="AlphaFoldDB" id="A0A6A6D277"/>
<keyword evidence="5" id="KW-0158">Chromosome</keyword>
<dbReference type="GeneID" id="54564696"/>
<evidence type="ECO:0000256" key="8">
    <source>
        <dbReference type="ARBA" id="ARBA00023054"/>
    </source>
</evidence>
<keyword evidence="6" id="KW-0547">Nucleotide-binding</keyword>
<dbReference type="EMBL" id="ML993581">
    <property type="protein sequence ID" value="KAF2172292.1"/>
    <property type="molecule type" value="Genomic_DNA"/>
</dbReference>
<dbReference type="PANTHER" id="PTHR45916:SF1">
    <property type="entry name" value="STRUCTURAL MAINTENANCE OF CHROMOSOMES PROTEIN 5"/>
    <property type="match status" value="1"/>
</dbReference>
<keyword evidence="8 10" id="KW-0175">Coiled coil</keyword>
<dbReference type="PANTHER" id="PTHR45916">
    <property type="entry name" value="STRUCTURAL MAINTENANCE OF CHROMOSOMES PROTEIN 5"/>
    <property type="match status" value="1"/>
</dbReference>
<gene>
    <name evidence="13" type="ORF">M409DRAFT_50013</name>
</gene>
<reference evidence="13" key="1">
    <citation type="journal article" date="2020" name="Stud. Mycol.">
        <title>101 Dothideomycetes genomes: a test case for predicting lifestyles and emergence of pathogens.</title>
        <authorList>
            <person name="Haridas S."/>
            <person name="Albert R."/>
            <person name="Binder M."/>
            <person name="Bloem J."/>
            <person name="Labutti K."/>
            <person name="Salamov A."/>
            <person name="Andreopoulos B."/>
            <person name="Baker S."/>
            <person name="Barry K."/>
            <person name="Bills G."/>
            <person name="Bluhm B."/>
            <person name="Cannon C."/>
            <person name="Castanera R."/>
            <person name="Culley D."/>
            <person name="Daum C."/>
            <person name="Ezra D."/>
            <person name="Gonzalez J."/>
            <person name="Henrissat B."/>
            <person name="Kuo A."/>
            <person name="Liang C."/>
            <person name="Lipzen A."/>
            <person name="Lutzoni F."/>
            <person name="Magnuson J."/>
            <person name="Mondo S."/>
            <person name="Nolan M."/>
            <person name="Ohm R."/>
            <person name="Pangilinan J."/>
            <person name="Park H.-J."/>
            <person name="Ramirez L."/>
            <person name="Alfaro M."/>
            <person name="Sun H."/>
            <person name="Tritt A."/>
            <person name="Yoshinaga Y."/>
            <person name="Zwiers L.-H."/>
            <person name="Turgeon B."/>
            <person name="Goodwin S."/>
            <person name="Spatafora J."/>
            <person name="Crous P."/>
            <person name="Grigoriev I."/>
        </authorList>
    </citation>
    <scope>NUCLEOTIDE SEQUENCE</scope>
    <source>
        <strain evidence="13">ATCC 36951</strain>
    </source>
</reference>
<dbReference type="GO" id="GO:0005634">
    <property type="term" value="C:nucleus"/>
    <property type="evidence" value="ECO:0007669"/>
    <property type="project" value="UniProtKB-SubCell"/>
</dbReference>
<evidence type="ECO:0000256" key="6">
    <source>
        <dbReference type="ARBA" id="ARBA00022741"/>
    </source>
</evidence>
<evidence type="ECO:0000256" key="2">
    <source>
        <dbReference type="ARBA" id="ARBA00004286"/>
    </source>
</evidence>
<dbReference type="InterPro" id="IPR003395">
    <property type="entry name" value="RecF/RecN/SMC_N"/>
</dbReference>
<feature type="compositionally biased region" description="Basic and acidic residues" evidence="11">
    <location>
        <begin position="68"/>
        <end position="82"/>
    </location>
</feature>
<feature type="coiled-coil region" evidence="10">
    <location>
        <begin position="901"/>
        <end position="963"/>
    </location>
</feature>
<dbReference type="GO" id="GO:0005524">
    <property type="term" value="F:ATP binding"/>
    <property type="evidence" value="ECO:0007669"/>
    <property type="project" value="UniProtKB-KW"/>
</dbReference>
<keyword evidence="9" id="KW-0539">Nucleus</keyword>
<comment type="similarity">
    <text evidence="3">Belongs to the SMC family. SMC5 subfamily.</text>
</comment>
<feature type="coiled-coil region" evidence="10">
    <location>
        <begin position="699"/>
        <end position="785"/>
    </location>
</feature>
<feature type="coiled-coil region" evidence="10">
    <location>
        <begin position="278"/>
        <end position="344"/>
    </location>
</feature>
<organism evidence="13 14">
    <name type="scientific">Zasmidium cellare ATCC 36951</name>
    <dbReference type="NCBI Taxonomy" id="1080233"/>
    <lineage>
        <taxon>Eukaryota</taxon>
        <taxon>Fungi</taxon>
        <taxon>Dikarya</taxon>
        <taxon>Ascomycota</taxon>
        <taxon>Pezizomycotina</taxon>
        <taxon>Dothideomycetes</taxon>
        <taxon>Dothideomycetidae</taxon>
        <taxon>Mycosphaerellales</taxon>
        <taxon>Mycosphaerellaceae</taxon>
        <taxon>Zasmidium</taxon>
    </lineage>
</organism>
<evidence type="ECO:0000313" key="13">
    <source>
        <dbReference type="EMBL" id="KAF2172292.1"/>
    </source>
</evidence>
<dbReference type="GO" id="GO:0003697">
    <property type="term" value="F:single-stranded DNA binding"/>
    <property type="evidence" value="ECO:0007669"/>
    <property type="project" value="TreeGrafter"/>
</dbReference>
<feature type="region of interest" description="Disordered" evidence="11">
    <location>
        <begin position="483"/>
        <end position="505"/>
    </location>
</feature>
<dbReference type="RefSeq" id="XP_033673181.1">
    <property type="nucleotide sequence ID" value="XM_033811424.1"/>
</dbReference>
<feature type="domain" description="RecF/RecN/SMC N-terminal" evidence="12">
    <location>
        <begin position="85"/>
        <end position="1087"/>
    </location>
</feature>
<evidence type="ECO:0000256" key="11">
    <source>
        <dbReference type="SAM" id="MobiDB-lite"/>
    </source>
</evidence>
<name>A0A6A6D277_ZASCE</name>
<evidence type="ECO:0000256" key="10">
    <source>
        <dbReference type="SAM" id="Coils"/>
    </source>
</evidence>
<dbReference type="GO" id="GO:0000724">
    <property type="term" value="P:double-strand break repair via homologous recombination"/>
    <property type="evidence" value="ECO:0007669"/>
    <property type="project" value="TreeGrafter"/>
</dbReference>
<sequence>MSSPSGSRRRRREDDNGSNSDQELYEDNTPGSKRRRLNGDDSGTEDDESQDGPVLPDNYRRSPKGKARARDVESNSEQEHHPGSIVRVTLKDFVTYTHAEFFPGPNLNMVIGPNGTGKSTLVCAICIGLGWSTSHLGRAKDISEFVKHGRKQAEIEIELKADTERHSENPVITHKINRDGGSKSGQNKSTWLINGKKSNHKSAQELARSFSIQVDNLCQFLPQDRVVEFAALSPVDLLVQTQRAAAPEHVSDWHDQLKTMGKEQKQKQTEQQGLIETLKSMEDRQKSQEDEVNRLRERTTLQAKLALLEKMRPYAEYAQLVKEHGEAKVRRKEANKELQILERKIQPNVDAIEKKNEYCGRLKKFAAGRSRLLKRCEEDAERKLKNYIDTKTAIEECGKRLNAEKTSAKQAKGTINSVQNQIRGIKKTMESPPEPFNAAEINDQVRELTGRIRQLNEEMNEINENKDSLTTQAQQRREIIAEEEKKKENLQSQAGRQTNKLKNQSADTAQAWDWIQANRNAFEGPVFGPAMIECSLKDTDHASQVEYVLGRAELLAFTVTSQRDFKVLDEQLYRKLKLTDINIRSSLQPLEDFRAPCSEEDLRQFGLQSWLINLIEGPREVLAMLCDNRNLHATAFSTSETSNAQFESLQRSSINAWVTKTKSYQVIRRREYGDHATSRVQSLKPASFLTDAPVDTQQERDINRRIAEAQGELDEIKEEMHSVHKRFTELRVGKAKLEADQKALKDEKERKQRQQTEYNGLEPKLEAAEEKLNNAKAQVLQQGQRKMAILREIDDHHLRKGQQALDYAATVESLRDLHRKVLEAEISCIEATSDVDQLEFRSAEDQRQLGERKAEVERLRAIERQALDRGKALQEHCVAARDGFNEEEQAYHDEHSGSWDKDQLETEIQSAQAALDSLLGGNENVIREFEQRAQKIEEKRVQRDRLQRSLEELSNKIDDIRAKWEPELDIIVDQISTAFAENFQGIGCAGEVAIHKDEDFEQWAIQIRVKFREKEELSILDSHRQSGGERAVSTIFYLMALQSLARAPFRVVDEINQGMDPRNERLVHSRMVDIACAEHTSQYFLITPKLLPNLRYHRNMKVHCIASGEYMPEDHKELDFKMLLNRALAVRTTAH</sequence>
<evidence type="ECO:0000256" key="4">
    <source>
        <dbReference type="ARBA" id="ARBA00018687"/>
    </source>
</evidence>
<dbReference type="FunFam" id="3.40.50.300:FF:001301">
    <property type="entry name" value="Structural maintenance of chromosomes 5"/>
    <property type="match status" value="1"/>
</dbReference>
<dbReference type="Gene3D" id="3.40.50.300">
    <property type="entry name" value="P-loop containing nucleotide triphosphate hydrolases"/>
    <property type="match status" value="2"/>
</dbReference>
<evidence type="ECO:0000313" key="14">
    <source>
        <dbReference type="Proteomes" id="UP000799537"/>
    </source>
</evidence>
<evidence type="ECO:0000256" key="1">
    <source>
        <dbReference type="ARBA" id="ARBA00004123"/>
    </source>
</evidence>
<protein>
    <recommendedName>
        <fullName evidence="4">Structural maintenance of chromosomes protein 5</fullName>
    </recommendedName>
</protein>
<feature type="compositionally biased region" description="Polar residues" evidence="11">
    <location>
        <begin position="490"/>
        <end position="505"/>
    </location>
</feature>
<proteinExistence type="inferred from homology"/>
<comment type="subcellular location">
    <subcellularLocation>
        <location evidence="2">Chromosome</location>
    </subcellularLocation>
    <subcellularLocation>
        <location evidence="1">Nucleus</location>
    </subcellularLocation>
</comment>
<dbReference type="GO" id="GO:0030915">
    <property type="term" value="C:Smc5-Smc6 complex"/>
    <property type="evidence" value="ECO:0007669"/>
    <property type="project" value="TreeGrafter"/>
</dbReference>
<dbReference type="InterPro" id="IPR027417">
    <property type="entry name" value="P-loop_NTPase"/>
</dbReference>
<accession>A0A6A6D277</accession>
<dbReference type="Pfam" id="PF02463">
    <property type="entry name" value="SMC_N"/>
    <property type="match status" value="1"/>
</dbReference>
<dbReference type="Gene3D" id="1.10.287.1490">
    <property type="match status" value="1"/>
</dbReference>
<keyword evidence="7" id="KW-0067">ATP-binding</keyword>
<dbReference type="OrthoDB" id="10254973at2759"/>
<evidence type="ECO:0000256" key="7">
    <source>
        <dbReference type="ARBA" id="ARBA00022840"/>
    </source>
</evidence>
<evidence type="ECO:0000256" key="3">
    <source>
        <dbReference type="ARBA" id="ARBA00010171"/>
    </source>
</evidence>
<evidence type="ECO:0000259" key="12">
    <source>
        <dbReference type="Pfam" id="PF02463"/>
    </source>
</evidence>
<keyword evidence="14" id="KW-1185">Reference proteome</keyword>
<dbReference type="SUPFAM" id="SSF52540">
    <property type="entry name" value="P-loop containing nucleoside triphosphate hydrolases"/>
    <property type="match status" value="1"/>
</dbReference>
<dbReference type="Proteomes" id="UP000799537">
    <property type="component" value="Unassembled WGS sequence"/>
</dbReference>